<evidence type="ECO:0000313" key="2">
    <source>
        <dbReference type="EMBL" id="KAK4087597.1"/>
    </source>
</evidence>
<protein>
    <submittedName>
        <fullName evidence="2">Uncharacterized protein</fullName>
    </submittedName>
</protein>
<feature type="region of interest" description="Disordered" evidence="1">
    <location>
        <begin position="296"/>
        <end position="315"/>
    </location>
</feature>
<gene>
    <name evidence="2" type="ORF">Purlil1_8187</name>
</gene>
<sequence>MSLYASSSHGRVGLLGAPEGGTNETLSWKVPVGRLPSTTAQTPAFAPLAPSVRQRRQQAINLLRACRAWLACRLPQPHPHNKTDKTGMTWGASRATLVARRGGDIVPHPRTGQVPSDVTSSPVVSVFGPAWPRAQLISVSPSRKRLDDDATPVEYADPRRATRQATSSFPASLVQHCCRRVKPKNGWMRKFFLRVQAGSVSAASNSGTDLTHLGSPHGTPGSHGESPASCPPSRLDKEVAVGSRVWGLPLSNRWPRAPLGLMSGTMSDHATHRLSRAGCPDEGAGETRWALGDAMQIPGPTHTRPRVTSYSPSVASGARHWSHRVSFGEQSRRDGTPKLTERRRLTPHAWTDVEPAASPPRPVWVKTLAKLSEAGRHWVSTDTLQVSSGRAARGRDDHKDNAVRKLANPQGVIAWGDSPPCRDPKAFDLNCIRVVAEMRPCESSPSFQSSRARTSNWTRSKVLRYDHASLFAALDPRKDNGIKSELPQSFDLARAVGSFTCPVGPDLVRPGPHPATSTSLPHVTPYPVHRLIAALDPRLAGYLGGPPADEKRLGMVIDEPPARLVATDSPVAGEPSLVDDDMTPRDVRAWLQPPSMDSLAGGCQAGAALPRVRVSSDCIARFNSRLVTPFKRTAAHFQLAAHASQSCTAFHTLRTEYAQGIVQCVRTTTLRLERFDPVLPPGPAPVSRTAEAAALVTQHGHFPTPFASVSRPPDAPRLTPRQMSSSNGQADPAEPLWPAAHSPTGPCIKLI</sequence>
<accession>A0ABR0BUR4</accession>
<name>A0ABR0BUR4_PURLI</name>
<feature type="region of interest" description="Disordered" evidence="1">
    <location>
        <begin position="1"/>
        <end position="20"/>
    </location>
</feature>
<feature type="region of interest" description="Disordered" evidence="1">
    <location>
        <begin position="703"/>
        <end position="745"/>
    </location>
</feature>
<comment type="caution">
    <text evidence="2">The sequence shown here is derived from an EMBL/GenBank/DDBJ whole genome shotgun (WGS) entry which is preliminary data.</text>
</comment>
<dbReference type="EMBL" id="JAWRVI010000031">
    <property type="protein sequence ID" value="KAK4087597.1"/>
    <property type="molecule type" value="Genomic_DNA"/>
</dbReference>
<evidence type="ECO:0000256" key="1">
    <source>
        <dbReference type="SAM" id="MobiDB-lite"/>
    </source>
</evidence>
<organism evidence="2 3">
    <name type="scientific">Purpureocillium lilacinum</name>
    <name type="common">Paecilomyces lilacinus</name>
    <dbReference type="NCBI Taxonomy" id="33203"/>
    <lineage>
        <taxon>Eukaryota</taxon>
        <taxon>Fungi</taxon>
        <taxon>Dikarya</taxon>
        <taxon>Ascomycota</taxon>
        <taxon>Pezizomycotina</taxon>
        <taxon>Sordariomycetes</taxon>
        <taxon>Hypocreomycetidae</taxon>
        <taxon>Hypocreales</taxon>
        <taxon>Ophiocordycipitaceae</taxon>
        <taxon>Purpureocillium</taxon>
    </lineage>
</organism>
<dbReference type="Proteomes" id="UP001287286">
    <property type="component" value="Unassembled WGS sequence"/>
</dbReference>
<feature type="region of interest" description="Disordered" evidence="1">
    <location>
        <begin position="203"/>
        <end position="235"/>
    </location>
</feature>
<proteinExistence type="predicted"/>
<keyword evidence="3" id="KW-1185">Reference proteome</keyword>
<evidence type="ECO:0000313" key="3">
    <source>
        <dbReference type="Proteomes" id="UP001287286"/>
    </source>
</evidence>
<reference evidence="2 3" key="1">
    <citation type="journal article" date="2024" name="Microbiol. Resour. Announc.">
        <title>Genome annotations for the ascomycete fungi Trichoderma harzianum, Trichoderma aggressivum, and Purpureocillium lilacinum.</title>
        <authorList>
            <person name="Beijen E.P.W."/>
            <person name="Ohm R.A."/>
        </authorList>
    </citation>
    <scope>NUCLEOTIDE SEQUENCE [LARGE SCALE GENOMIC DNA]</scope>
    <source>
        <strain evidence="2 3">CBS 150709</strain>
    </source>
</reference>